<feature type="domain" description="HTH lysR-type" evidence="5">
    <location>
        <begin position="1"/>
        <end position="61"/>
    </location>
</feature>
<evidence type="ECO:0000256" key="1">
    <source>
        <dbReference type="ARBA" id="ARBA00009437"/>
    </source>
</evidence>
<dbReference type="SUPFAM" id="SSF53850">
    <property type="entry name" value="Periplasmic binding protein-like II"/>
    <property type="match status" value="1"/>
</dbReference>
<dbReference type="InterPro" id="IPR036388">
    <property type="entry name" value="WH-like_DNA-bd_sf"/>
</dbReference>
<evidence type="ECO:0000256" key="3">
    <source>
        <dbReference type="ARBA" id="ARBA00023125"/>
    </source>
</evidence>
<dbReference type="FunFam" id="1.10.10.10:FF:000001">
    <property type="entry name" value="LysR family transcriptional regulator"/>
    <property type="match status" value="1"/>
</dbReference>
<comment type="caution">
    <text evidence="6">The sequence shown here is derived from an EMBL/GenBank/DDBJ whole genome shotgun (WGS) entry which is preliminary data.</text>
</comment>
<dbReference type="Gene3D" id="3.40.190.290">
    <property type="match status" value="1"/>
</dbReference>
<dbReference type="EMBL" id="DAAYKZ010000036">
    <property type="protein sequence ID" value="HAG4654681.1"/>
    <property type="molecule type" value="Genomic_DNA"/>
</dbReference>
<accession>A0A763Z211</accession>
<dbReference type="FunFam" id="3.40.190.290:FF:000012">
    <property type="entry name" value="Transcriptional regulator, LysR family"/>
    <property type="match status" value="1"/>
</dbReference>
<proteinExistence type="inferred from homology"/>
<reference evidence="6" key="1">
    <citation type="journal article" date="2018" name="Genome Biol.">
        <title>SKESA: strategic k-mer extension for scrupulous assemblies.</title>
        <authorList>
            <person name="Souvorov A."/>
            <person name="Agarwala R."/>
            <person name="Lipman D.J."/>
        </authorList>
    </citation>
    <scope>NUCLEOTIDE SEQUENCE</scope>
    <source>
        <strain evidence="6">MA.BM_SE06/8</strain>
    </source>
</reference>
<keyword evidence="3" id="KW-0238">DNA-binding</keyword>
<dbReference type="InterPro" id="IPR036390">
    <property type="entry name" value="WH_DNA-bd_sf"/>
</dbReference>
<protein>
    <submittedName>
        <fullName evidence="6">LysR family transcriptional regulator</fullName>
    </submittedName>
</protein>
<evidence type="ECO:0000256" key="4">
    <source>
        <dbReference type="ARBA" id="ARBA00023163"/>
    </source>
</evidence>
<dbReference type="Pfam" id="PF03466">
    <property type="entry name" value="LysR_substrate"/>
    <property type="match status" value="1"/>
</dbReference>
<dbReference type="GO" id="GO:0043565">
    <property type="term" value="F:sequence-specific DNA binding"/>
    <property type="evidence" value="ECO:0007669"/>
    <property type="project" value="TreeGrafter"/>
</dbReference>
<evidence type="ECO:0000256" key="2">
    <source>
        <dbReference type="ARBA" id="ARBA00023015"/>
    </source>
</evidence>
<comment type="similarity">
    <text evidence="1">Belongs to the LysR transcriptional regulatory family.</text>
</comment>
<name>A0A763Z211_SALER</name>
<dbReference type="SUPFAM" id="SSF46785">
    <property type="entry name" value="Winged helix' DNA-binding domain"/>
    <property type="match status" value="1"/>
</dbReference>
<gene>
    <name evidence="6" type="ORF">G8382_004660</name>
</gene>
<dbReference type="InterPro" id="IPR058163">
    <property type="entry name" value="LysR-type_TF_proteobact-type"/>
</dbReference>
<dbReference type="PANTHER" id="PTHR30537">
    <property type="entry name" value="HTH-TYPE TRANSCRIPTIONAL REGULATOR"/>
    <property type="match status" value="1"/>
</dbReference>
<dbReference type="Gene3D" id="1.10.10.10">
    <property type="entry name" value="Winged helix-like DNA-binding domain superfamily/Winged helix DNA-binding domain"/>
    <property type="match status" value="1"/>
</dbReference>
<organism evidence="6">
    <name type="scientific">Salmonella enterica</name>
    <name type="common">Salmonella choleraesuis</name>
    <dbReference type="NCBI Taxonomy" id="28901"/>
    <lineage>
        <taxon>Bacteria</taxon>
        <taxon>Pseudomonadati</taxon>
        <taxon>Pseudomonadota</taxon>
        <taxon>Gammaproteobacteria</taxon>
        <taxon>Enterobacterales</taxon>
        <taxon>Enterobacteriaceae</taxon>
        <taxon>Salmonella</taxon>
    </lineage>
</organism>
<dbReference type="GO" id="GO:0006351">
    <property type="term" value="P:DNA-templated transcription"/>
    <property type="evidence" value="ECO:0007669"/>
    <property type="project" value="TreeGrafter"/>
</dbReference>
<dbReference type="PANTHER" id="PTHR30537:SF1">
    <property type="entry name" value="HTH-TYPE TRANSCRIPTIONAL REGULATOR PGRR"/>
    <property type="match status" value="1"/>
</dbReference>
<dbReference type="PRINTS" id="PR00039">
    <property type="entry name" value="HTHLYSR"/>
</dbReference>
<dbReference type="GO" id="GO:0003700">
    <property type="term" value="F:DNA-binding transcription factor activity"/>
    <property type="evidence" value="ECO:0007669"/>
    <property type="project" value="InterPro"/>
</dbReference>
<dbReference type="InterPro" id="IPR000847">
    <property type="entry name" value="LysR_HTH_N"/>
</dbReference>
<dbReference type="Pfam" id="PF00126">
    <property type="entry name" value="HTH_1"/>
    <property type="match status" value="1"/>
</dbReference>
<dbReference type="PROSITE" id="PS50931">
    <property type="entry name" value="HTH_LYSR"/>
    <property type="match status" value="1"/>
</dbReference>
<reference evidence="6" key="2">
    <citation type="submission" date="2020-02" db="EMBL/GenBank/DDBJ databases">
        <authorList>
            <consortium name="NCBI Pathogen Detection Project"/>
        </authorList>
    </citation>
    <scope>NUCLEOTIDE SEQUENCE</scope>
    <source>
        <strain evidence="6">MA.BM_SE06/8</strain>
    </source>
</reference>
<dbReference type="AlphaFoldDB" id="A0A763Z211"/>
<keyword evidence="4" id="KW-0804">Transcription</keyword>
<evidence type="ECO:0000259" key="5">
    <source>
        <dbReference type="PROSITE" id="PS50931"/>
    </source>
</evidence>
<evidence type="ECO:0000313" key="6">
    <source>
        <dbReference type="EMBL" id="HAG4654681.1"/>
    </source>
</evidence>
<sequence>MLRGNLDDLAAFAEVASERSFTRAAAKLGISSSALSQTMKNLEERLGLRLLNRTTRSVTTTESGEKLLSTFLPMLRTMQSQFEALRGENDAPEGTIRLTTTESAVESILWPRIRQVLTDFPKINIEIDVDARLVNLVADGYDAGVRLAGSIDKDMISFPISDEMPVCIIGSPEYFSQYGYPNSVSELSHHRCINLRLPTSGGIYAWELRENNCDMKIKVSGQCVFNTIQNVKQACLDGLGLAYIPKLHVQHQLDTGELEQIMSEFTPPFPAFHIYYPSRRQQSMAFGILLQALKKE</sequence>
<dbReference type="InterPro" id="IPR005119">
    <property type="entry name" value="LysR_subst-bd"/>
</dbReference>
<keyword evidence="2" id="KW-0805">Transcription regulation</keyword>